<reference evidence="2" key="1">
    <citation type="submission" date="2020-06" db="EMBL/GenBank/DDBJ databases">
        <title>A novel thermopfilic bacterium from Erzurum, Turkey.</title>
        <authorList>
            <person name="Adiguzel A."/>
            <person name="Ay H."/>
            <person name="Baltaci M.O."/>
        </authorList>
    </citation>
    <scope>NUCLEOTIDE SEQUENCE</scope>
    <source>
        <strain evidence="2">P2</strain>
    </source>
</reference>
<dbReference type="EMBL" id="JABTTE010000008">
    <property type="protein sequence ID" value="NSL51723.1"/>
    <property type="molecule type" value="Genomic_DNA"/>
</dbReference>
<name>A0A8J8GG08_9BACI</name>
<dbReference type="InterPro" id="IPR011990">
    <property type="entry name" value="TPR-like_helical_dom_sf"/>
</dbReference>
<dbReference type="AlphaFoldDB" id="A0A8J8GG08"/>
<proteinExistence type="predicted"/>
<evidence type="ECO:0000256" key="1">
    <source>
        <dbReference type="PROSITE-ProRule" id="PRU00339"/>
    </source>
</evidence>
<dbReference type="PROSITE" id="PS50005">
    <property type="entry name" value="TPR"/>
    <property type="match status" value="1"/>
</dbReference>
<keyword evidence="1" id="KW-0802">TPR repeat</keyword>
<comment type="caution">
    <text evidence="2">The sequence shown here is derived from an EMBL/GenBank/DDBJ whole genome shotgun (WGS) entry which is preliminary data.</text>
</comment>
<evidence type="ECO:0000313" key="2">
    <source>
        <dbReference type="EMBL" id="NSL51723.1"/>
    </source>
</evidence>
<gene>
    <name evidence="2" type="ORF">HR057_08065</name>
</gene>
<sequence length="231" mass="26892">MTEVKIPPLYDKKETCPLCQTAFTTKKIRTRFIKLEHTDTDFCPTYKDETISPLLYFVKVCPSCGYSYTDHFSPYFAEGTKETLLQSVSAKWVPQNFGEERTIPKAIQTYKLALYCASLKKERAIVIANLLLRLTWLYRKINNGEEEKRFMMLALDYLNAAYADANYGNSNLTEIHVLYLIGEYHKRLGHYEEAISTFAKVVDMKNRVLDTKIINFAREQWYATRNAMKQA</sequence>
<dbReference type="InterPro" id="IPR018708">
    <property type="entry name" value="DUF2225"/>
</dbReference>
<feature type="repeat" description="TPR" evidence="1">
    <location>
        <begin position="175"/>
        <end position="208"/>
    </location>
</feature>
<dbReference type="Pfam" id="PF09986">
    <property type="entry name" value="DUF2225"/>
    <property type="match status" value="1"/>
</dbReference>
<evidence type="ECO:0000313" key="3">
    <source>
        <dbReference type="Proteomes" id="UP000625804"/>
    </source>
</evidence>
<protein>
    <submittedName>
        <fullName evidence="2">DUF2225 domain-containing protein</fullName>
    </submittedName>
</protein>
<keyword evidence="3" id="KW-1185">Reference proteome</keyword>
<dbReference type="SUPFAM" id="SSF48452">
    <property type="entry name" value="TPR-like"/>
    <property type="match status" value="1"/>
</dbReference>
<dbReference type="Proteomes" id="UP000625804">
    <property type="component" value="Unassembled WGS sequence"/>
</dbReference>
<organism evidence="2 3">
    <name type="scientific">Calidifontibacillus erzurumensis</name>
    <dbReference type="NCBI Taxonomy" id="2741433"/>
    <lineage>
        <taxon>Bacteria</taxon>
        <taxon>Bacillati</taxon>
        <taxon>Bacillota</taxon>
        <taxon>Bacilli</taxon>
        <taxon>Bacillales</taxon>
        <taxon>Bacillaceae</taxon>
        <taxon>Calidifontibacillus/Schinkia group</taxon>
        <taxon>Calidifontibacillus</taxon>
    </lineage>
</organism>
<dbReference type="RefSeq" id="WP_173730924.1">
    <property type="nucleotide sequence ID" value="NZ_JABTTE010000008.1"/>
</dbReference>
<dbReference type="Gene3D" id="1.25.40.10">
    <property type="entry name" value="Tetratricopeptide repeat domain"/>
    <property type="match status" value="1"/>
</dbReference>
<dbReference type="InterPro" id="IPR019734">
    <property type="entry name" value="TPR_rpt"/>
</dbReference>
<accession>A0A8J8GG08</accession>